<evidence type="ECO:0000313" key="1">
    <source>
        <dbReference type="EMBL" id="KIJ28168.1"/>
    </source>
</evidence>
<name>A0A0C9TFL1_SPHS4</name>
<organism evidence="1 2">
    <name type="scientific">Sphaerobolus stellatus (strain SS14)</name>
    <dbReference type="NCBI Taxonomy" id="990650"/>
    <lineage>
        <taxon>Eukaryota</taxon>
        <taxon>Fungi</taxon>
        <taxon>Dikarya</taxon>
        <taxon>Basidiomycota</taxon>
        <taxon>Agaricomycotina</taxon>
        <taxon>Agaricomycetes</taxon>
        <taxon>Phallomycetidae</taxon>
        <taxon>Geastrales</taxon>
        <taxon>Sphaerobolaceae</taxon>
        <taxon>Sphaerobolus</taxon>
    </lineage>
</organism>
<gene>
    <name evidence="1" type="ORF">M422DRAFT_270573</name>
</gene>
<sequence length="257" mass="28922">MPTRAEQAMAVLHVLEQQSTSIHDFIIYTLISNDPQCALHCQTLCQQMINIFDAFVTLPTTQQGLQSWAHNIAKSTYTSEVCALTNPSAGLRFNAANATISQVEHFKMATLESKMLELAPYLSDLFGELLVSYKILENERDHWDKMDDEKEADEEQEEDIMGAAGERDTAAETGIPAEEIEDEDLWGKVGSLSPEDLLLHDERLGTVDSDSEDEPESVTARQQKCRKAAAIKRPIVHRIRRFANGRICLSRLLKMRT</sequence>
<dbReference type="EMBL" id="KN837313">
    <property type="protein sequence ID" value="KIJ28168.1"/>
    <property type="molecule type" value="Genomic_DNA"/>
</dbReference>
<dbReference type="OrthoDB" id="2677494at2759"/>
<protein>
    <submittedName>
        <fullName evidence="1">Uncharacterized protein</fullName>
    </submittedName>
</protein>
<dbReference type="HOGENOM" id="CLU_1220364_0_0_1"/>
<accession>A0A0C9TFL1</accession>
<proteinExistence type="predicted"/>
<reference evidence="1 2" key="1">
    <citation type="submission" date="2014-06" db="EMBL/GenBank/DDBJ databases">
        <title>Evolutionary Origins and Diversification of the Mycorrhizal Mutualists.</title>
        <authorList>
            <consortium name="DOE Joint Genome Institute"/>
            <consortium name="Mycorrhizal Genomics Consortium"/>
            <person name="Kohler A."/>
            <person name="Kuo A."/>
            <person name="Nagy L.G."/>
            <person name="Floudas D."/>
            <person name="Copeland A."/>
            <person name="Barry K.W."/>
            <person name="Cichocki N."/>
            <person name="Veneault-Fourrey C."/>
            <person name="LaButti K."/>
            <person name="Lindquist E.A."/>
            <person name="Lipzen A."/>
            <person name="Lundell T."/>
            <person name="Morin E."/>
            <person name="Murat C."/>
            <person name="Riley R."/>
            <person name="Ohm R."/>
            <person name="Sun H."/>
            <person name="Tunlid A."/>
            <person name="Henrissat B."/>
            <person name="Grigoriev I.V."/>
            <person name="Hibbett D.S."/>
            <person name="Martin F."/>
        </authorList>
    </citation>
    <scope>NUCLEOTIDE SEQUENCE [LARGE SCALE GENOMIC DNA]</scope>
    <source>
        <strain evidence="1 2">SS14</strain>
    </source>
</reference>
<keyword evidence="2" id="KW-1185">Reference proteome</keyword>
<dbReference type="AlphaFoldDB" id="A0A0C9TFL1"/>
<evidence type="ECO:0000313" key="2">
    <source>
        <dbReference type="Proteomes" id="UP000054279"/>
    </source>
</evidence>
<dbReference type="Proteomes" id="UP000054279">
    <property type="component" value="Unassembled WGS sequence"/>
</dbReference>